<proteinExistence type="predicted"/>
<name>A0AAV4P8J7_CAEEX</name>
<evidence type="ECO:0000313" key="1">
    <source>
        <dbReference type="EMBL" id="GIX92330.1"/>
    </source>
</evidence>
<sequence length="101" mass="11220">MMTDLGLSNFLNEFSGQNQGKLNCNLTNNNAMKSHNSIQDHGETQSILAGGTENESEKVHQMLFQQAIRHQTSLRTQNNSSIASILLPALYLRSAVLLRPH</sequence>
<gene>
    <name evidence="1" type="ORF">CEXT_709251</name>
</gene>
<keyword evidence="2" id="KW-1185">Reference proteome</keyword>
<dbReference type="AlphaFoldDB" id="A0AAV4P8J7"/>
<organism evidence="1 2">
    <name type="scientific">Caerostris extrusa</name>
    <name type="common">Bark spider</name>
    <name type="synonym">Caerostris bankana</name>
    <dbReference type="NCBI Taxonomy" id="172846"/>
    <lineage>
        <taxon>Eukaryota</taxon>
        <taxon>Metazoa</taxon>
        <taxon>Ecdysozoa</taxon>
        <taxon>Arthropoda</taxon>
        <taxon>Chelicerata</taxon>
        <taxon>Arachnida</taxon>
        <taxon>Araneae</taxon>
        <taxon>Araneomorphae</taxon>
        <taxon>Entelegynae</taxon>
        <taxon>Araneoidea</taxon>
        <taxon>Araneidae</taxon>
        <taxon>Caerostris</taxon>
    </lineage>
</organism>
<protein>
    <submittedName>
        <fullName evidence="1">Uncharacterized protein</fullName>
    </submittedName>
</protein>
<comment type="caution">
    <text evidence="1">The sequence shown here is derived from an EMBL/GenBank/DDBJ whole genome shotgun (WGS) entry which is preliminary data.</text>
</comment>
<evidence type="ECO:0000313" key="2">
    <source>
        <dbReference type="Proteomes" id="UP001054945"/>
    </source>
</evidence>
<reference evidence="1 2" key="1">
    <citation type="submission" date="2021-06" db="EMBL/GenBank/DDBJ databases">
        <title>Caerostris extrusa draft genome.</title>
        <authorList>
            <person name="Kono N."/>
            <person name="Arakawa K."/>
        </authorList>
    </citation>
    <scope>NUCLEOTIDE SEQUENCE [LARGE SCALE GENOMIC DNA]</scope>
</reference>
<accession>A0AAV4P8J7</accession>
<dbReference type="Proteomes" id="UP001054945">
    <property type="component" value="Unassembled WGS sequence"/>
</dbReference>
<dbReference type="EMBL" id="BPLR01021680">
    <property type="protein sequence ID" value="GIX92330.1"/>
    <property type="molecule type" value="Genomic_DNA"/>
</dbReference>